<feature type="transmembrane region" description="Helical" evidence="2">
    <location>
        <begin position="62"/>
        <end position="82"/>
    </location>
</feature>
<feature type="compositionally biased region" description="Gly residues" evidence="1">
    <location>
        <begin position="158"/>
        <end position="186"/>
    </location>
</feature>
<feature type="region of interest" description="Disordered" evidence="1">
    <location>
        <begin position="158"/>
        <end position="213"/>
    </location>
</feature>
<dbReference type="Pfam" id="PF04892">
    <property type="entry name" value="VanZ"/>
    <property type="match status" value="1"/>
</dbReference>
<keyword evidence="5" id="KW-1185">Reference proteome</keyword>
<name>A0ABW7UWT7_9ACTN</name>
<dbReference type="PANTHER" id="PTHR36834">
    <property type="entry name" value="MEMBRANE PROTEIN-RELATED"/>
    <property type="match status" value="1"/>
</dbReference>
<organism evidence="4 5">
    <name type="scientific">Streptomyces pathocidini</name>
    <dbReference type="NCBI Taxonomy" id="1650571"/>
    <lineage>
        <taxon>Bacteria</taxon>
        <taxon>Bacillati</taxon>
        <taxon>Actinomycetota</taxon>
        <taxon>Actinomycetes</taxon>
        <taxon>Kitasatosporales</taxon>
        <taxon>Streptomycetaceae</taxon>
        <taxon>Streptomyces</taxon>
    </lineage>
</organism>
<evidence type="ECO:0000256" key="2">
    <source>
        <dbReference type="SAM" id="Phobius"/>
    </source>
</evidence>
<dbReference type="PANTHER" id="PTHR36834:SF1">
    <property type="entry name" value="INTEGRAL MEMBRANE PROTEIN"/>
    <property type="match status" value="1"/>
</dbReference>
<feature type="domain" description="VanZ-like" evidence="3">
    <location>
        <begin position="23"/>
        <end position="142"/>
    </location>
</feature>
<dbReference type="InterPro" id="IPR006976">
    <property type="entry name" value="VanZ-like"/>
</dbReference>
<gene>
    <name evidence="4" type="ORF">ACH429_23590</name>
</gene>
<protein>
    <submittedName>
        <fullName evidence="4">VanZ family protein</fullName>
    </submittedName>
</protein>
<dbReference type="InterPro" id="IPR053150">
    <property type="entry name" value="Teicoplanin_resist-assoc"/>
</dbReference>
<evidence type="ECO:0000313" key="4">
    <source>
        <dbReference type="EMBL" id="MFI1967061.1"/>
    </source>
</evidence>
<sequence length="213" mass="22032">MQRHRPNDRPTARSRATGLVLLAAYLLFVGWLTLRPRYVPWVPAANLHPFATVRAELAEGPWHALLQLGPSLLLLAPLGVLLPMVTGRLWGGLLGSLAHTVSSGAMVSLAIELLQTDVPGRTLDVDVLLLNTAGVAAAHLLLTPLLAARLDACRAGQGAGCGTSRGSGRGTGGGDGRGQGGPGRGPGQRRAAVRRDEGSQGPTPTIPRVGIAP</sequence>
<keyword evidence="2" id="KW-1133">Transmembrane helix</keyword>
<feature type="transmembrane region" description="Helical" evidence="2">
    <location>
        <begin position="12"/>
        <end position="34"/>
    </location>
</feature>
<evidence type="ECO:0000259" key="3">
    <source>
        <dbReference type="Pfam" id="PF04892"/>
    </source>
</evidence>
<accession>A0ABW7UWT7</accession>
<comment type="caution">
    <text evidence="4">The sequence shown here is derived from an EMBL/GenBank/DDBJ whole genome shotgun (WGS) entry which is preliminary data.</text>
</comment>
<feature type="transmembrane region" description="Helical" evidence="2">
    <location>
        <begin position="127"/>
        <end position="147"/>
    </location>
</feature>
<feature type="transmembrane region" description="Helical" evidence="2">
    <location>
        <begin position="89"/>
        <end position="111"/>
    </location>
</feature>
<reference evidence="4 5" key="1">
    <citation type="submission" date="2024-10" db="EMBL/GenBank/DDBJ databases">
        <title>The Natural Products Discovery Center: Release of the First 8490 Sequenced Strains for Exploring Actinobacteria Biosynthetic Diversity.</title>
        <authorList>
            <person name="Kalkreuter E."/>
            <person name="Kautsar S.A."/>
            <person name="Yang D."/>
            <person name="Bader C.D."/>
            <person name="Teijaro C.N."/>
            <person name="Fluegel L."/>
            <person name="Davis C.M."/>
            <person name="Simpson J.R."/>
            <person name="Lauterbach L."/>
            <person name="Steele A.D."/>
            <person name="Gui C."/>
            <person name="Meng S."/>
            <person name="Li G."/>
            <person name="Viehrig K."/>
            <person name="Ye F."/>
            <person name="Su P."/>
            <person name="Kiefer A.F."/>
            <person name="Nichols A."/>
            <person name="Cepeda A.J."/>
            <person name="Yan W."/>
            <person name="Fan B."/>
            <person name="Jiang Y."/>
            <person name="Adhikari A."/>
            <person name="Zheng C.-J."/>
            <person name="Schuster L."/>
            <person name="Cowan T.M."/>
            <person name="Smanski M.J."/>
            <person name="Chevrette M.G."/>
            <person name="De Carvalho L.P.S."/>
            <person name="Shen B."/>
        </authorList>
    </citation>
    <scope>NUCLEOTIDE SEQUENCE [LARGE SCALE GENOMIC DNA]</scope>
    <source>
        <strain evidence="4 5">NPDC020327</strain>
    </source>
</reference>
<keyword evidence="2" id="KW-0812">Transmembrane</keyword>
<evidence type="ECO:0000313" key="5">
    <source>
        <dbReference type="Proteomes" id="UP001611548"/>
    </source>
</evidence>
<keyword evidence="2" id="KW-0472">Membrane</keyword>
<proteinExistence type="predicted"/>
<evidence type="ECO:0000256" key="1">
    <source>
        <dbReference type="SAM" id="MobiDB-lite"/>
    </source>
</evidence>
<dbReference type="EMBL" id="JBIRWE010000013">
    <property type="protein sequence ID" value="MFI1967061.1"/>
    <property type="molecule type" value="Genomic_DNA"/>
</dbReference>
<dbReference type="RefSeq" id="WP_398719417.1">
    <property type="nucleotide sequence ID" value="NZ_JBIRWE010000013.1"/>
</dbReference>
<dbReference type="Proteomes" id="UP001611548">
    <property type="component" value="Unassembled WGS sequence"/>
</dbReference>